<proteinExistence type="predicted"/>
<protein>
    <submittedName>
        <fullName evidence="5">ABC transporter related protein</fullName>
    </submittedName>
</protein>
<dbReference type="GO" id="GO:0005524">
    <property type="term" value="F:ATP binding"/>
    <property type="evidence" value="ECO:0007669"/>
    <property type="project" value="UniProtKB-KW"/>
</dbReference>
<dbReference type="AlphaFoldDB" id="F3ZVU4"/>
<dbReference type="RefSeq" id="WP_013781914.1">
    <property type="nucleotide sequence ID" value="NC_015520.1"/>
</dbReference>
<evidence type="ECO:0000256" key="3">
    <source>
        <dbReference type="ARBA" id="ARBA00022840"/>
    </source>
</evidence>
<dbReference type="KEGG" id="mas:Mahau_2321"/>
<dbReference type="EMBL" id="CP002360">
    <property type="protein sequence ID" value="AEE97488.1"/>
    <property type="molecule type" value="Genomic_DNA"/>
</dbReference>
<dbReference type="Pfam" id="PF00005">
    <property type="entry name" value="ABC_tran"/>
    <property type="match status" value="1"/>
</dbReference>
<evidence type="ECO:0000256" key="1">
    <source>
        <dbReference type="ARBA" id="ARBA00022448"/>
    </source>
</evidence>
<evidence type="ECO:0000256" key="2">
    <source>
        <dbReference type="ARBA" id="ARBA00022741"/>
    </source>
</evidence>
<gene>
    <name evidence="5" type="ordered locus">Mahau_2321</name>
</gene>
<dbReference type="Proteomes" id="UP000008457">
    <property type="component" value="Chromosome"/>
</dbReference>
<keyword evidence="2" id="KW-0547">Nucleotide-binding</keyword>
<keyword evidence="3" id="KW-0067">ATP-binding</keyword>
<sequence>MIVEAKGLCKKYQKFELKDVDIVLPEGYIMGLIGPNGAGKTTTIKLLMNIVAPDKGDIKLFGMRWNEENEVLIKQRIGYVGEEQPFYDEMSVKWTADLVSKFYPSWDNKTYIDLIKQFDIDENKKVGDLSKGNRVKFALALAMAHKPDLLILDEPTSGLDPVIRRDILKLLAKFIEDGKRSILFSTHITEDLDKVADYIVLINDGRILVSAEKDDIIAKIKKVHIRTAEFNKLSANLFIAHKSVGDECMAVTADFPAFRRMYKNIAAKDPEAYGMDLSDIMLAYVKGEIY</sequence>
<dbReference type="SUPFAM" id="SSF52540">
    <property type="entry name" value="P-loop containing nucleoside triphosphate hydrolases"/>
    <property type="match status" value="1"/>
</dbReference>
<dbReference type="InterPro" id="IPR017871">
    <property type="entry name" value="ABC_transporter-like_CS"/>
</dbReference>
<dbReference type="PANTHER" id="PTHR42939">
    <property type="entry name" value="ABC TRANSPORTER ATP-BINDING PROTEIN ALBC-RELATED"/>
    <property type="match status" value="1"/>
</dbReference>
<evidence type="ECO:0000313" key="5">
    <source>
        <dbReference type="EMBL" id="AEE97488.1"/>
    </source>
</evidence>
<evidence type="ECO:0000259" key="4">
    <source>
        <dbReference type="PROSITE" id="PS50893"/>
    </source>
</evidence>
<dbReference type="InterPro" id="IPR051782">
    <property type="entry name" value="ABC_Transporter_VariousFunc"/>
</dbReference>
<dbReference type="HOGENOM" id="CLU_000604_1_2_9"/>
<dbReference type="eggNOG" id="COG1131">
    <property type="taxonomic scope" value="Bacteria"/>
</dbReference>
<dbReference type="SMART" id="SM00382">
    <property type="entry name" value="AAA"/>
    <property type="match status" value="1"/>
</dbReference>
<dbReference type="InterPro" id="IPR003593">
    <property type="entry name" value="AAA+_ATPase"/>
</dbReference>
<reference evidence="5 6" key="2">
    <citation type="journal article" date="2011" name="Stand. Genomic Sci.">
        <title>Complete genome sequence of Mahella australiensis type strain (50-1 BON).</title>
        <authorList>
            <person name="Sikorski J."/>
            <person name="Teshima H."/>
            <person name="Nolan M."/>
            <person name="Lucas S."/>
            <person name="Hammon N."/>
            <person name="Deshpande S."/>
            <person name="Cheng J.F."/>
            <person name="Pitluck S."/>
            <person name="Liolios K."/>
            <person name="Pagani I."/>
            <person name="Ivanova N."/>
            <person name="Huntemann M."/>
            <person name="Mavromatis K."/>
            <person name="Ovchinikova G."/>
            <person name="Pati A."/>
            <person name="Tapia R."/>
            <person name="Han C."/>
            <person name="Goodwin L."/>
            <person name="Chen A."/>
            <person name="Palaniappan K."/>
            <person name="Land M."/>
            <person name="Hauser L."/>
            <person name="Ngatchou-Djao O.D."/>
            <person name="Rohde M."/>
            <person name="Pukall R."/>
            <person name="Spring S."/>
            <person name="Abt B."/>
            <person name="Goker M."/>
            <person name="Detter J.C."/>
            <person name="Woyke T."/>
            <person name="Bristow J."/>
            <person name="Markowitz V."/>
            <person name="Hugenholtz P."/>
            <person name="Eisen J.A."/>
            <person name="Kyrpides N.C."/>
            <person name="Klenk H.P."/>
            <person name="Lapidus A."/>
        </authorList>
    </citation>
    <scope>NUCLEOTIDE SEQUENCE [LARGE SCALE GENOMIC DNA]</scope>
    <source>
        <strain evidence="6">DSM 15567 / CIP 107919 / 50-1 BON</strain>
    </source>
</reference>
<accession>F3ZVU4</accession>
<dbReference type="InterPro" id="IPR027417">
    <property type="entry name" value="P-loop_NTPase"/>
</dbReference>
<dbReference type="InterPro" id="IPR003439">
    <property type="entry name" value="ABC_transporter-like_ATP-bd"/>
</dbReference>
<dbReference type="Gene3D" id="3.40.50.300">
    <property type="entry name" value="P-loop containing nucleotide triphosphate hydrolases"/>
    <property type="match status" value="1"/>
</dbReference>
<dbReference type="OrthoDB" id="9804819at2"/>
<keyword evidence="6" id="KW-1185">Reference proteome</keyword>
<name>F3ZVU4_MAHA5</name>
<dbReference type="PROSITE" id="PS00211">
    <property type="entry name" value="ABC_TRANSPORTER_1"/>
    <property type="match status" value="1"/>
</dbReference>
<evidence type="ECO:0000313" key="6">
    <source>
        <dbReference type="Proteomes" id="UP000008457"/>
    </source>
</evidence>
<feature type="domain" description="ABC transporter" evidence="4">
    <location>
        <begin position="3"/>
        <end position="229"/>
    </location>
</feature>
<keyword evidence="1" id="KW-0813">Transport</keyword>
<dbReference type="GO" id="GO:0016887">
    <property type="term" value="F:ATP hydrolysis activity"/>
    <property type="evidence" value="ECO:0007669"/>
    <property type="project" value="InterPro"/>
</dbReference>
<organism evidence="5 6">
    <name type="scientific">Mahella australiensis (strain DSM 15567 / CIP 107919 / 50-1 BON)</name>
    <dbReference type="NCBI Taxonomy" id="697281"/>
    <lineage>
        <taxon>Bacteria</taxon>
        <taxon>Bacillati</taxon>
        <taxon>Bacillota</taxon>
        <taxon>Clostridia</taxon>
        <taxon>Thermoanaerobacterales</taxon>
        <taxon>Thermoanaerobacterales Family IV. Incertae Sedis</taxon>
        <taxon>Mahella</taxon>
    </lineage>
</organism>
<reference evidence="6" key="1">
    <citation type="submission" date="2010-11" db="EMBL/GenBank/DDBJ databases">
        <title>The complete genome of Mahella australiensis DSM 15567.</title>
        <authorList>
            <consortium name="US DOE Joint Genome Institute (JGI-PGF)"/>
            <person name="Lucas S."/>
            <person name="Copeland A."/>
            <person name="Lapidus A."/>
            <person name="Bruce D."/>
            <person name="Goodwin L."/>
            <person name="Pitluck S."/>
            <person name="Kyrpides N."/>
            <person name="Mavromatis K."/>
            <person name="Pagani I."/>
            <person name="Ivanova N."/>
            <person name="Teshima H."/>
            <person name="Brettin T."/>
            <person name="Detter J.C."/>
            <person name="Han C."/>
            <person name="Tapia R."/>
            <person name="Land M."/>
            <person name="Hauser L."/>
            <person name="Markowitz V."/>
            <person name="Cheng J.-F."/>
            <person name="Hugenholtz P."/>
            <person name="Woyke T."/>
            <person name="Wu D."/>
            <person name="Spring S."/>
            <person name="Pukall R."/>
            <person name="Steenblock K."/>
            <person name="Schneider S."/>
            <person name="Klenk H.-P."/>
            <person name="Eisen J.A."/>
        </authorList>
    </citation>
    <scope>NUCLEOTIDE SEQUENCE [LARGE SCALE GENOMIC DNA]</scope>
    <source>
        <strain evidence="6">DSM 15567 / CIP 107919 / 50-1 BON</strain>
    </source>
</reference>
<dbReference type="CDD" id="cd03230">
    <property type="entry name" value="ABC_DR_subfamily_A"/>
    <property type="match status" value="1"/>
</dbReference>
<dbReference type="STRING" id="697281.Mahau_2321"/>
<dbReference type="PANTHER" id="PTHR42939:SF3">
    <property type="entry name" value="ABC TRANSPORTER ATP-BINDING COMPONENT"/>
    <property type="match status" value="1"/>
</dbReference>
<dbReference type="PROSITE" id="PS50893">
    <property type="entry name" value="ABC_TRANSPORTER_2"/>
    <property type="match status" value="1"/>
</dbReference>